<dbReference type="eggNOG" id="COG1028">
    <property type="taxonomic scope" value="Bacteria"/>
</dbReference>
<evidence type="ECO:0000256" key="2">
    <source>
        <dbReference type="ARBA" id="ARBA00023002"/>
    </source>
</evidence>
<dbReference type="SUPFAM" id="SSF51735">
    <property type="entry name" value="NAD(P)-binding Rossmann-fold domains"/>
    <property type="match status" value="1"/>
</dbReference>
<gene>
    <name evidence="3" type="ordered locus">DP2495</name>
</gene>
<dbReference type="STRING" id="177439.DP2495"/>
<keyword evidence="4" id="KW-1185">Reference proteome</keyword>
<keyword evidence="2" id="KW-0560">Oxidoreductase</keyword>
<sequence length="274" mass="30391">MKKKRLALIPGASRPIGRAIARAFADAGFELLLPIYDWPDSIAEMNREFRASGYSFTTAEVDLRVEEEVESYLGIIKRQRGRLDVLVNNIERGGMPIIHGSYSHPHNRDQWQREIETTLNAKWFLYQHSLPLLQRGYDASIINISSIAANIGRTGPAALLFSDGYSAANGAISSLTTTWAREAAPHIRVNEIQLGMIDGRHGKGTRGWAEMSKKDRKRLRKHILLRRTGRADEVAKTVLFLACDASYITGASLRIDGGYTLGGENVPPLPPGIL</sequence>
<reference evidence="4" key="1">
    <citation type="journal article" date="2004" name="Environ. Microbiol.">
        <title>The genome of Desulfotalea psychrophila, a sulfate-reducing bacterium from permanently cold Arctic sediments.</title>
        <authorList>
            <person name="Rabus R."/>
            <person name="Ruepp A."/>
            <person name="Frickey T."/>
            <person name="Rattei T."/>
            <person name="Fartmann B."/>
            <person name="Stark M."/>
            <person name="Bauer M."/>
            <person name="Zibat A."/>
            <person name="Lombardot T."/>
            <person name="Becker I."/>
            <person name="Amann J."/>
            <person name="Gellner K."/>
            <person name="Teeling H."/>
            <person name="Leuschner W.D."/>
            <person name="Gloeckner F.-O."/>
            <person name="Lupas A.N."/>
            <person name="Amann R."/>
            <person name="Klenk H.-P."/>
        </authorList>
    </citation>
    <scope>NUCLEOTIDE SEQUENCE [LARGE SCALE GENOMIC DNA]</scope>
    <source>
        <strain evidence="4">DSM 12343 / LSv54</strain>
    </source>
</reference>
<evidence type="ECO:0000256" key="1">
    <source>
        <dbReference type="ARBA" id="ARBA00006484"/>
    </source>
</evidence>
<dbReference type="KEGG" id="dps:DP2495"/>
<dbReference type="Gene3D" id="3.40.50.720">
    <property type="entry name" value="NAD(P)-binding Rossmann-like Domain"/>
    <property type="match status" value="1"/>
</dbReference>
<proteinExistence type="inferred from homology"/>
<dbReference type="RefSeq" id="WP_011189736.1">
    <property type="nucleotide sequence ID" value="NC_006138.1"/>
</dbReference>
<dbReference type="InterPro" id="IPR002347">
    <property type="entry name" value="SDR_fam"/>
</dbReference>
<dbReference type="GO" id="GO:0016491">
    <property type="term" value="F:oxidoreductase activity"/>
    <property type="evidence" value="ECO:0007669"/>
    <property type="project" value="UniProtKB-KW"/>
</dbReference>
<accession>Q6AKA2</accession>
<dbReference type="EMBL" id="CR522870">
    <property type="protein sequence ID" value="CAG37224.1"/>
    <property type="molecule type" value="Genomic_DNA"/>
</dbReference>
<dbReference type="PRINTS" id="PR00080">
    <property type="entry name" value="SDRFAMILY"/>
</dbReference>
<dbReference type="CDD" id="cd05233">
    <property type="entry name" value="SDR_c"/>
    <property type="match status" value="1"/>
</dbReference>
<dbReference type="PANTHER" id="PTHR43639">
    <property type="entry name" value="OXIDOREDUCTASE, SHORT-CHAIN DEHYDROGENASE/REDUCTASE FAMILY (AFU_ORTHOLOGUE AFUA_5G02870)"/>
    <property type="match status" value="1"/>
</dbReference>
<dbReference type="HOGENOM" id="CLU_010194_1_3_7"/>
<dbReference type="InterPro" id="IPR036291">
    <property type="entry name" value="NAD(P)-bd_dom_sf"/>
</dbReference>
<dbReference type="PRINTS" id="PR00081">
    <property type="entry name" value="GDHRDH"/>
</dbReference>
<dbReference type="OrthoDB" id="9793499at2"/>
<dbReference type="AlphaFoldDB" id="Q6AKA2"/>
<dbReference type="Proteomes" id="UP000000602">
    <property type="component" value="Chromosome"/>
</dbReference>
<dbReference type="PANTHER" id="PTHR43639:SF1">
    <property type="entry name" value="SHORT-CHAIN DEHYDROGENASE_REDUCTASE FAMILY PROTEIN"/>
    <property type="match status" value="1"/>
</dbReference>
<protein>
    <submittedName>
        <fullName evidence="3">Related to 3-oxoacyl-[acyl-carrier protein] reductase</fullName>
    </submittedName>
</protein>
<dbReference type="Pfam" id="PF13561">
    <property type="entry name" value="adh_short_C2"/>
    <property type="match status" value="1"/>
</dbReference>
<evidence type="ECO:0000313" key="3">
    <source>
        <dbReference type="EMBL" id="CAG37224.1"/>
    </source>
</evidence>
<name>Q6AKA2_DESPS</name>
<evidence type="ECO:0000313" key="4">
    <source>
        <dbReference type="Proteomes" id="UP000000602"/>
    </source>
</evidence>
<organism evidence="3 4">
    <name type="scientific">Desulfotalea psychrophila (strain LSv54 / DSM 12343)</name>
    <dbReference type="NCBI Taxonomy" id="177439"/>
    <lineage>
        <taxon>Bacteria</taxon>
        <taxon>Pseudomonadati</taxon>
        <taxon>Thermodesulfobacteriota</taxon>
        <taxon>Desulfobulbia</taxon>
        <taxon>Desulfobulbales</taxon>
        <taxon>Desulfocapsaceae</taxon>
        <taxon>Desulfotalea</taxon>
    </lineage>
</organism>
<comment type="similarity">
    <text evidence="1">Belongs to the short-chain dehydrogenases/reductases (SDR) family.</text>
</comment>